<protein>
    <submittedName>
        <fullName evidence="1">Uncharacterized protein</fullName>
    </submittedName>
</protein>
<accession>A0AAV3XF82</accession>
<dbReference type="Pfam" id="PF08865">
    <property type="entry name" value="DUF1830"/>
    <property type="match status" value="1"/>
</dbReference>
<dbReference type="EMBL" id="BLAY01000064">
    <property type="protein sequence ID" value="GET39341.1"/>
    <property type="molecule type" value="Genomic_DNA"/>
</dbReference>
<name>A0AAV3XF82_9CYAN</name>
<dbReference type="RefSeq" id="WP_226584638.1">
    <property type="nucleotide sequence ID" value="NZ_BLAY01000064.1"/>
</dbReference>
<dbReference type="AlphaFoldDB" id="A0AAV3XF82"/>
<proteinExistence type="predicted"/>
<keyword evidence="2" id="KW-1185">Reference proteome</keyword>
<sequence length="116" mass="13308">MSAPLDWWPYNSESLNATADQGGFKVLKVNNKNMCYYGNFTSEIQIARVTNIPNLNFERVVFPGDRLLFEAVPEAQLEVYISKTGREILLKKISCDRLWVNEGINIFEFTSPNRSN</sequence>
<reference evidence="1" key="1">
    <citation type="submission" date="2019-10" db="EMBL/GenBank/DDBJ databases">
        <title>Draft genome sequece of Microseira wollei NIES-4236.</title>
        <authorList>
            <person name="Yamaguchi H."/>
            <person name="Suzuki S."/>
            <person name="Kawachi M."/>
        </authorList>
    </citation>
    <scope>NUCLEOTIDE SEQUENCE</scope>
    <source>
        <strain evidence="1">NIES-4236</strain>
    </source>
</reference>
<organism evidence="1 2">
    <name type="scientific">Microseira wollei NIES-4236</name>
    <dbReference type="NCBI Taxonomy" id="2530354"/>
    <lineage>
        <taxon>Bacteria</taxon>
        <taxon>Bacillati</taxon>
        <taxon>Cyanobacteriota</taxon>
        <taxon>Cyanophyceae</taxon>
        <taxon>Oscillatoriophycideae</taxon>
        <taxon>Aerosakkonematales</taxon>
        <taxon>Aerosakkonemataceae</taxon>
        <taxon>Microseira</taxon>
    </lineage>
</organism>
<gene>
    <name evidence="1" type="ORF">MiSe_41050</name>
</gene>
<comment type="caution">
    <text evidence="1">The sequence shown here is derived from an EMBL/GenBank/DDBJ whole genome shotgun (WGS) entry which is preliminary data.</text>
</comment>
<evidence type="ECO:0000313" key="2">
    <source>
        <dbReference type="Proteomes" id="UP001050975"/>
    </source>
</evidence>
<dbReference type="InterPro" id="IPR014964">
    <property type="entry name" value="DUF1830"/>
</dbReference>
<dbReference type="Proteomes" id="UP001050975">
    <property type="component" value="Unassembled WGS sequence"/>
</dbReference>
<evidence type="ECO:0000313" key="1">
    <source>
        <dbReference type="EMBL" id="GET39341.1"/>
    </source>
</evidence>